<organism evidence="1 2">
    <name type="scientific">Desmophyllum pertusum</name>
    <dbReference type="NCBI Taxonomy" id="174260"/>
    <lineage>
        <taxon>Eukaryota</taxon>
        <taxon>Metazoa</taxon>
        <taxon>Cnidaria</taxon>
        <taxon>Anthozoa</taxon>
        <taxon>Hexacorallia</taxon>
        <taxon>Scleractinia</taxon>
        <taxon>Caryophylliina</taxon>
        <taxon>Caryophylliidae</taxon>
        <taxon>Desmophyllum</taxon>
    </lineage>
</organism>
<evidence type="ECO:0000313" key="2">
    <source>
        <dbReference type="Proteomes" id="UP001163046"/>
    </source>
</evidence>
<reference evidence="1" key="1">
    <citation type="submission" date="2023-01" db="EMBL/GenBank/DDBJ databases">
        <title>Genome assembly of the deep-sea coral Lophelia pertusa.</title>
        <authorList>
            <person name="Herrera S."/>
            <person name="Cordes E."/>
        </authorList>
    </citation>
    <scope>NUCLEOTIDE SEQUENCE</scope>
    <source>
        <strain evidence="1">USNM1676648</strain>
        <tissue evidence="1">Polyp</tissue>
    </source>
</reference>
<dbReference type="AlphaFoldDB" id="A0A9W9ZRP0"/>
<protein>
    <submittedName>
        <fullName evidence="1">Uncharacterized protein</fullName>
    </submittedName>
</protein>
<proteinExistence type="predicted"/>
<keyword evidence="2" id="KW-1185">Reference proteome</keyword>
<evidence type="ECO:0000313" key="1">
    <source>
        <dbReference type="EMBL" id="KAJ7386703.1"/>
    </source>
</evidence>
<sequence>MYEFPLEGFTSHPNALPYFLHWISLSALESLAEVKQAVLSSHAALPRDRVTAQATPCSEQELTFTLVITAGGHSFRPADGVVLSRSDISNREYIGEVTAIDGIILTVGIVWPTNLDDTSRKNILKEKWHLHKFPSFVGYRRIVAALKALQDVTAYGQTLCEGIVGSFCVSDPSCPDTHKDMDNDTGLENGRCCFIAVKRSLYER</sequence>
<name>A0A9W9ZRP0_9CNID</name>
<comment type="caution">
    <text evidence="1">The sequence shown here is derived from an EMBL/GenBank/DDBJ whole genome shotgun (WGS) entry which is preliminary data.</text>
</comment>
<gene>
    <name evidence="1" type="ORF">OS493_006714</name>
</gene>
<accession>A0A9W9ZRP0</accession>
<dbReference type="Proteomes" id="UP001163046">
    <property type="component" value="Unassembled WGS sequence"/>
</dbReference>
<dbReference type="EMBL" id="MU825875">
    <property type="protein sequence ID" value="KAJ7386703.1"/>
    <property type="molecule type" value="Genomic_DNA"/>
</dbReference>